<dbReference type="InterPro" id="IPR008538">
    <property type="entry name" value="Uma2"/>
</dbReference>
<organism evidence="2 3">
    <name type="scientific">Actinacidiphila polyblastidii</name>
    <dbReference type="NCBI Taxonomy" id="3110430"/>
    <lineage>
        <taxon>Bacteria</taxon>
        <taxon>Bacillati</taxon>
        <taxon>Actinomycetota</taxon>
        <taxon>Actinomycetes</taxon>
        <taxon>Kitasatosporales</taxon>
        <taxon>Streptomycetaceae</taxon>
        <taxon>Actinacidiphila</taxon>
    </lineage>
</organism>
<reference evidence="2 3" key="1">
    <citation type="submission" date="2023-12" db="EMBL/GenBank/DDBJ databases">
        <title>Streptomyces sp. V4-01.</title>
        <authorList>
            <person name="Somphong A."/>
            <person name="Phongsopitanun W."/>
        </authorList>
    </citation>
    <scope>NUCLEOTIDE SEQUENCE [LARGE SCALE GENOMIC DNA]</scope>
    <source>
        <strain evidence="2 3">V4-01</strain>
    </source>
</reference>
<keyword evidence="2" id="KW-0540">Nuclease</keyword>
<comment type="caution">
    <text evidence="2">The sequence shown here is derived from an EMBL/GenBank/DDBJ whole genome shotgun (WGS) entry which is preliminary data.</text>
</comment>
<keyword evidence="2" id="KW-0378">Hydrolase</keyword>
<proteinExistence type="predicted"/>
<accession>A0ABU7P8M9</accession>
<evidence type="ECO:0000313" key="3">
    <source>
        <dbReference type="Proteomes" id="UP001344658"/>
    </source>
</evidence>
<dbReference type="SUPFAM" id="SSF52980">
    <property type="entry name" value="Restriction endonuclease-like"/>
    <property type="match status" value="1"/>
</dbReference>
<dbReference type="Gene3D" id="3.90.1570.10">
    <property type="entry name" value="tt1808, chain A"/>
    <property type="match status" value="1"/>
</dbReference>
<dbReference type="PANTHER" id="PTHR35400">
    <property type="entry name" value="SLR1083 PROTEIN"/>
    <property type="match status" value="1"/>
</dbReference>
<dbReference type="PANTHER" id="PTHR35400:SF3">
    <property type="entry name" value="SLL1072 PROTEIN"/>
    <property type="match status" value="1"/>
</dbReference>
<dbReference type="InterPro" id="IPR012296">
    <property type="entry name" value="Nuclease_put_TT1808"/>
</dbReference>
<dbReference type="EMBL" id="JAZEWV010000005">
    <property type="protein sequence ID" value="MEE4542155.1"/>
    <property type="molecule type" value="Genomic_DNA"/>
</dbReference>
<keyword evidence="3" id="KW-1185">Reference proteome</keyword>
<keyword evidence="2" id="KW-0255">Endonuclease</keyword>
<sequence length="186" mass="21035">MEAEGFERIAAAAEREDVRLEFIHGELGVKAVPDGDHDEIIIWVMEHCMQQRPDLRLYSERGLEVETYRTGHARPDGTLAPRHTFSAQGEWASADQVLMVVEVTSYDFDTDTDKRDRDEKPRAYAETGIPVYLLVDRTLGEVVVHSSPESRGVYAHLDRYAFGAEVRVPEPVGVVLDTEPLKGWVR</sequence>
<name>A0ABU7P8M9_9ACTN</name>
<protein>
    <submittedName>
        <fullName evidence="2">Uma2 family endonuclease</fullName>
    </submittedName>
</protein>
<gene>
    <name evidence="2" type="ORF">V2S66_09290</name>
</gene>
<dbReference type="Proteomes" id="UP001344658">
    <property type="component" value="Unassembled WGS sequence"/>
</dbReference>
<dbReference type="GO" id="GO:0004519">
    <property type="term" value="F:endonuclease activity"/>
    <property type="evidence" value="ECO:0007669"/>
    <property type="project" value="UniProtKB-KW"/>
</dbReference>
<dbReference type="Pfam" id="PF05685">
    <property type="entry name" value="Uma2"/>
    <property type="match status" value="1"/>
</dbReference>
<dbReference type="InterPro" id="IPR011335">
    <property type="entry name" value="Restrct_endonuc-II-like"/>
</dbReference>
<evidence type="ECO:0000259" key="1">
    <source>
        <dbReference type="Pfam" id="PF05685"/>
    </source>
</evidence>
<evidence type="ECO:0000313" key="2">
    <source>
        <dbReference type="EMBL" id="MEE4542155.1"/>
    </source>
</evidence>
<feature type="domain" description="Putative restriction endonuclease" evidence="1">
    <location>
        <begin position="4"/>
        <end position="176"/>
    </location>
</feature>